<evidence type="ECO:0000256" key="3">
    <source>
        <dbReference type="SAM" id="SignalP"/>
    </source>
</evidence>
<dbReference type="SFLD" id="SFLDS00019">
    <property type="entry name" value="Glutathione_Transferase_(cytos"/>
    <property type="match status" value="1"/>
</dbReference>
<dbReference type="SFLD" id="SFLDG01153">
    <property type="entry name" value="Main.4:_Theta-like"/>
    <property type="match status" value="1"/>
</dbReference>
<gene>
    <name evidence="6" type="ORF">NTJ_11260</name>
</gene>
<dbReference type="InterPro" id="IPR010987">
    <property type="entry name" value="Glutathione-S-Trfase_C-like"/>
</dbReference>
<evidence type="ECO:0000259" key="5">
    <source>
        <dbReference type="PROSITE" id="PS50405"/>
    </source>
</evidence>
<dbReference type="Pfam" id="PF00043">
    <property type="entry name" value="GST_C"/>
    <property type="match status" value="1"/>
</dbReference>
<sequence>MKPIVTCLLLAIAVAQLTEGAMMMMPRRPVKKADFYYFPPSAPCRMVMMTAKVLNVDMNMKLVDLTKGEHLTPEFLQLNPQHTIPVLAHNGIVLSESRAIAAYLANSRQSGEKIYPKDPKKRAMVDQMLYFDMGKLYQRFLELYPPMLVGGAPFDVEKGKKLDEAVMMFEEYLTRNKWAAGNQMTLADIAFVATVSTLEAVGYDFSKYPKITAWYGNSKNMIPDYEKVNEGAGIWKQMMMKYKQDHNM</sequence>
<evidence type="ECO:0000259" key="4">
    <source>
        <dbReference type="PROSITE" id="PS50404"/>
    </source>
</evidence>
<comment type="similarity">
    <text evidence="2">Belongs to the GST superfamily.</text>
</comment>
<feature type="domain" description="GST N-terminal" evidence="4">
    <location>
        <begin position="31"/>
        <end position="112"/>
    </location>
</feature>
<dbReference type="InterPro" id="IPR036282">
    <property type="entry name" value="Glutathione-S-Trfase_C_sf"/>
</dbReference>
<reference evidence="6 7" key="1">
    <citation type="submission" date="2023-09" db="EMBL/GenBank/DDBJ databases">
        <title>Nesidiocoris tenuis whole genome shotgun sequence.</title>
        <authorList>
            <person name="Shibata T."/>
            <person name="Shimoda M."/>
            <person name="Kobayashi T."/>
            <person name="Uehara T."/>
        </authorList>
    </citation>
    <scope>NUCLEOTIDE SEQUENCE [LARGE SCALE GENOMIC DNA]</scope>
    <source>
        <strain evidence="6 7">Japan</strain>
    </source>
</reference>
<dbReference type="Pfam" id="PF02798">
    <property type="entry name" value="GST_N"/>
    <property type="match status" value="1"/>
</dbReference>
<dbReference type="InterPro" id="IPR040079">
    <property type="entry name" value="Glutathione_S-Trfase"/>
</dbReference>
<comment type="subunit">
    <text evidence="1">Homodimer.</text>
</comment>
<dbReference type="PROSITE" id="PS50404">
    <property type="entry name" value="GST_NTER"/>
    <property type="match status" value="1"/>
</dbReference>
<feature type="domain" description="GST C-terminal" evidence="5">
    <location>
        <begin position="118"/>
        <end position="242"/>
    </location>
</feature>
<dbReference type="InterPro" id="IPR004045">
    <property type="entry name" value="Glutathione_S-Trfase_N"/>
</dbReference>
<dbReference type="Proteomes" id="UP001307889">
    <property type="component" value="Chromosome 9"/>
</dbReference>
<dbReference type="Gene3D" id="1.20.1050.10">
    <property type="match status" value="1"/>
</dbReference>
<accession>A0ABN7B4B3</accession>
<evidence type="ECO:0000256" key="2">
    <source>
        <dbReference type="RuleBase" id="RU003494"/>
    </source>
</evidence>
<evidence type="ECO:0000313" key="7">
    <source>
        <dbReference type="Proteomes" id="UP001307889"/>
    </source>
</evidence>
<evidence type="ECO:0000313" key="6">
    <source>
        <dbReference type="EMBL" id="BES98444.1"/>
    </source>
</evidence>
<organism evidence="6 7">
    <name type="scientific">Nesidiocoris tenuis</name>
    <dbReference type="NCBI Taxonomy" id="355587"/>
    <lineage>
        <taxon>Eukaryota</taxon>
        <taxon>Metazoa</taxon>
        <taxon>Ecdysozoa</taxon>
        <taxon>Arthropoda</taxon>
        <taxon>Hexapoda</taxon>
        <taxon>Insecta</taxon>
        <taxon>Pterygota</taxon>
        <taxon>Neoptera</taxon>
        <taxon>Paraneoptera</taxon>
        <taxon>Hemiptera</taxon>
        <taxon>Heteroptera</taxon>
        <taxon>Panheteroptera</taxon>
        <taxon>Cimicomorpha</taxon>
        <taxon>Miridae</taxon>
        <taxon>Dicyphina</taxon>
        <taxon>Nesidiocoris</taxon>
    </lineage>
</organism>
<name>A0ABN7B4B3_9HEMI</name>
<dbReference type="SFLD" id="SFLDG00358">
    <property type="entry name" value="Main_(cytGST)"/>
    <property type="match status" value="1"/>
</dbReference>
<dbReference type="Gene3D" id="3.40.30.10">
    <property type="entry name" value="Glutaredoxin"/>
    <property type="match status" value="1"/>
</dbReference>
<feature type="chain" id="PRO_5045076204" evidence="3">
    <location>
        <begin position="21"/>
        <end position="248"/>
    </location>
</feature>
<feature type="signal peptide" evidence="3">
    <location>
        <begin position="1"/>
        <end position="20"/>
    </location>
</feature>
<keyword evidence="7" id="KW-1185">Reference proteome</keyword>
<dbReference type="InterPro" id="IPR004046">
    <property type="entry name" value="GST_C"/>
</dbReference>
<dbReference type="EMBL" id="AP028917">
    <property type="protein sequence ID" value="BES98444.1"/>
    <property type="molecule type" value="Genomic_DNA"/>
</dbReference>
<proteinExistence type="inferred from homology"/>
<dbReference type="PROSITE" id="PS50405">
    <property type="entry name" value="GST_CTER"/>
    <property type="match status" value="1"/>
</dbReference>
<dbReference type="SUPFAM" id="SSF52833">
    <property type="entry name" value="Thioredoxin-like"/>
    <property type="match status" value="1"/>
</dbReference>
<dbReference type="PANTHER" id="PTHR43969:SF9">
    <property type="entry name" value="GLUTATHIONE S TRANSFERASE D10, ISOFORM A-RELATED"/>
    <property type="match status" value="1"/>
</dbReference>
<evidence type="ECO:0000256" key="1">
    <source>
        <dbReference type="ARBA" id="ARBA00011738"/>
    </source>
</evidence>
<keyword evidence="3" id="KW-0732">Signal</keyword>
<dbReference type="PANTHER" id="PTHR43969">
    <property type="entry name" value="GLUTATHIONE S TRANSFERASE D10, ISOFORM A-RELATED"/>
    <property type="match status" value="1"/>
</dbReference>
<dbReference type="CDD" id="cd03045">
    <property type="entry name" value="GST_N_Delta_Epsilon"/>
    <property type="match status" value="1"/>
</dbReference>
<dbReference type="SUPFAM" id="SSF47616">
    <property type="entry name" value="GST C-terminal domain-like"/>
    <property type="match status" value="1"/>
</dbReference>
<dbReference type="InterPro" id="IPR036249">
    <property type="entry name" value="Thioredoxin-like_sf"/>
</dbReference>
<dbReference type="CDD" id="cd03177">
    <property type="entry name" value="GST_C_Delta_Epsilon"/>
    <property type="match status" value="1"/>
</dbReference>
<protein>
    <submittedName>
        <fullName evidence="6">Glutathione S-transferase</fullName>
    </submittedName>
</protein>